<dbReference type="PRINTS" id="PR00032">
    <property type="entry name" value="HTHARAC"/>
</dbReference>
<evidence type="ECO:0000256" key="4">
    <source>
        <dbReference type="SAM" id="Phobius"/>
    </source>
</evidence>
<dbReference type="SUPFAM" id="SSF46689">
    <property type="entry name" value="Homeodomain-like"/>
    <property type="match status" value="1"/>
</dbReference>
<evidence type="ECO:0000256" key="2">
    <source>
        <dbReference type="ARBA" id="ARBA00023125"/>
    </source>
</evidence>
<proteinExistence type="predicted"/>
<dbReference type="PANTHER" id="PTHR43280">
    <property type="entry name" value="ARAC-FAMILY TRANSCRIPTIONAL REGULATOR"/>
    <property type="match status" value="1"/>
</dbReference>
<keyword evidence="4" id="KW-0472">Membrane</keyword>
<gene>
    <name evidence="6" type="ORF">MD535_15120</name>
</gene>
<dbReference type="Gene3D" id="3.30.565.10">
    <property type="entry name" value="Histidine kinase-like ATPase, C-terminal domain"/>
    <property type="match status" value="1"/>
</dbReference>
<keyword evidence="2" id="KW-0238">DNA-binding</keyword>
<feature type="domain" description="HTH araC/xylS-type" evidence="5">
    <location>
        <begin position="1015"/>
        <end position="1113"/>
    </location>
</feature>
<dbReference type="Gene3D" id="2.130.10.10">
    <property type="entry name" value="YVTN repeat-like/Quinoprotein amine dehydrogenase"/>
    <property type="match status" value="2"/>
</dbReference>
<dbReference type="RefSeq" id="WP_265675858.1">
    <property type="nucleotide sequence ID" value="NZ_JAKRRY010000020.1"/>
</dbReference>
<evidence type="ECO:0000259" key="5">
    <source>
        <dbReference type="PROSITE" id="PS01124"/>
    </source>
</evidence>
<evidence type="ECO:0000313" key="6">
    <source>
        <dbReference type="EMBL" id="MCW8347337.1"/>
    </source>
</evidence>
<dbReference type="EMBL" id="JAKRRY010000020">
    <property type="protein sequence ID" value="MCW8347337.1"/>
    <property type="molecule type" value="Genomic_DNA"/>
</dbReference>
<name>A0A9X3CPT7_9VIBR</name>
<reference evidence="6" key="1">
    <citation type="submission" date="2022-02" db="EMBL/GenBank/DDBJ databases">
        <title>Vibrio sp. nov, a new bacterium isolated from seawater.</title>
        <authorList>
            <person name="Yuan Y."/>
        </authorList>
    </citation>
    <scope>NUCLEOTIDE SEQUENCE</scope>
    <source>
        <strain evidence="6">ZSDZ65</strain>
    </source>
</reference>
<dbReference type="InterPro" id="IPR015943">
    <property type="entry name" value="WD40/YVTN_repeat-like_dom_sf"/>
</dbReference>
<evidence type="ECO:0000256" key="1">
    <source>
        <dbReference type="ARBA" id="ARBA00023015"/>
    </source>
</evidence>
<dbReference type="SUPFAM" id="SSF63829">
    <property type="entry name" value="Calcium-dependent phosphotriesterase"/>
    <property type="match status" value="2"/>
</dbReference>
<dbReference type="PROSITE" id="PS00041">
    <property type="entry name" value="HTH_ARAC_FAMILY_1"/>
    <property type="match status" value="1"/>
</dbReference>
<keyword evidence="7" id="KW-1185">Reference proteome</keyword>
<dbReference type="Proteomes" id="UP001155587">
    <property type="component" value="Unassembled WGS sequence"/>
</dbReference>
<evidence type="ECO:0000313" key="7">
    <source>
        <dbReference type="Proteomes" id="UP001155587"/>
    </source>
</evidence>
<dbReference type="SMART" id="SM00342">
    <property type="entry name" value="HTH_ARAC"/>
    <property type="match status" value="1"/>
</dbReference>
<dbReference type="InterPro" id="IPR018060">
    <property type="entry name" value="HTH_AraC"/>
</dbReference>
<dbReference type="PANTHER" id="PTHR43280:SF28">
    <property type="entry name" value="HTH-TYPE TRANSCRIPTIONAL ACTIVATOR RHAS"/>
    <property type="match status" value="1"/>
</dbReference>
<feature type="transmembrane region" description="Helical" evidence="4">
    <location>
        <begin position="718"/>
        <end position="738"/>
    </location>
</feature>
<dbReference type="InterPro" id="IPR009057">
    <property type="entry name" value="Homeodomain-like_sf"/>
</dbReference>
<dbReference type="GO" id="GO:0043565">
    <property type="term" value="F:sequence-specific DNA binding"/>
    <property type="evidence" value="ECO:0007669"/>
    <property type="project" value="InterPro"/>
</dbReference>
<dbReference type="Gene3D" id="1.10.10.60">
    <property type="entry name" value="Homeodomain-like"/>
    <property type="match status" value="1"/>
</dbReference>
<evidence type="ECO:0000256" key="3">
    <source>
        <dbReference type="ARBA" id="ARBA00023163"/>
    </source>
</evidence>
<dbReference type="GO" id="GO:0003700">
    <property type="term" value="F:DNA-binding transcription factor activity"/>
    <property type="evidence" value="ECO:0007669"/>
    <property type="project" value="InterPro"/>
</dbReference>
<dbReference type="SUPFAM" id="SSF55874">
    <property type="entry name" value="ATPase domain of HSP90 chaperone/DNA topoisomerase II/histidine kinase"/>
    <property type="match status" value="1"/>
</dbReference>
<protein>
    <submittedName>
        <fullName evidence="6">Helix-turn-helix domain-containing protein</fullName>
    </submittedName>
</protein>
<dbReference type="Pfam" id="PF12833">
    <property type="entry name" value="HTH_18"/>
    <property type="match status" value="1"/>
</dbReference>
<dbReference type="Gene3D" id="2.60.40.10">
    <property type="entry name" value="Immunoglobulins"/>
    <property type="match status" value="1"/>
</dbReference>
<sequence length="1121" mass="126598">MLCSKVLAVEFPPIFYPLQLQSQGQYLPAKQLYIGVDGGLWSFDVHDKVRFFDGRRFVTLENPPFTASNAVFAQGRFWYHRDNQVLTQVPEGEEQLIYDVQLTNTIRHLGESNSNLWFVDESHFYMYSMTSQQVTTLPLSLFESYHSGLSIDVSDAIFIDNGWYLATSIGVFRWDNASLTRLKLSTNFPASTLHYSLENKQLVVGFTTGVEIYNVDTSKSTSTSQYYPLAHSHVLTLEESEGYYWVGTEHGLYLIDKALGEAGKVEVNLNDEYGLLGEKIYSLVSDGMSGMWIATNGGVRYFSEYSGLFRRSSVNYQDDLRRIDTKLDMFSNPLGGYWVVTNNGLYSVNNQGVSTLVFWGQVSSVAQRDKTLWLATERGLLSLDLGRYRVTPIREEYPSLPIDIEHLAFEVESGDSGTLWMSSGLRLFALNIANNELKDYGTDWVLNKHLPAKITTLKALDKQRIAVGTDHGLYLIDSGKSHYVSESEAFGRVIEMAATQDTLWVVSSYGVFTYEAERRHLNQVELQRANIRPLCVTQGNKALWVITSMGVSAYLPTGEIKRNLSEPYGLINNEFVDGSCAYNQEAGAIAVGSRYGIVEFTSGELLQTALPTQTVLITELTVGNQSVSIGSEPMKNLRIPYGQSIGVRFGVWPFPSGKAIEYRFDGDDHWSVIQGLELNFDKPTEGQHQLYIRIVGDESGFSQKSFGLVVLTPWYKSASFYAFTFFGVLSMIVWIVLWRSRRVRAINKMLKTQVSLKTEQLQHQSRVLVRNNQQLRKVFHVRQQVMRDLVQSAVDASKHTYLDNVKQNMGLNERLRNLDAIFDEEGQRPAVCSVSNIINFTVKAWQQEFDYHGVRINLVVLPETSYVFLDDCNLDIIFNSVLSNALKRLVRGQVLSITVDVDRTKLSVTFEDSGLPLPSVNCSPQDLDSVETEQVLDFSPSSLPLHIHNSGGELRPIERGTVNRMVIRWNLYSANLIDTSKDDSEPLEPTTFEAQTLKSEVGNRPDKPKHGDWKANVTQLVSEQFSNPEFSTSSAAKVLFISERSLQRRFKSLFGVTFSDYLSEIRMEKACEMLLQGEKVVDVAFSCGFNDPSYFSQRFKLYFGISPSKFASLDIDESENA</sequence>
<keyword evidence="4" id="KW-0812">Transmembrane</keyword>
<dbReference type="AlphaFoldDB" id="A0A9X3CPT7"/>
<dbReference type="InterPro" id="IPR020449">
    <property type="entry name" value="Tscrpt_reg_AraC-type_HTH"/>
</dbReference>
<keyword evidence="3" id="KW-0804">Transcription</keyword>
<accession>A0A9X3CPT7</accession>
<comment type="caution">
    <text evidence="6">The sequence shown here is derived from an EMBL/GenBank/DDBJ whole genome shotgun (WGS) entry which is preliminary data.</text>
</comment>
<organism evidence="6 7">
    <name type="scientific">Vibrio qingdaonensis</name>
    <dbReference type="NCBI Taxonomy" id="2829491"/>
    <lineage>
        <taxon>Bacteria</taxon>
        <taxon>Pseudomonadati</taxon>
        <taxon>Pseudomonadota</taxon>
        <taxon>Gammaproteobacteria</taxon>
        <taxon>Vibrionales</taxon>
        <taxon>Vibrionaceae</taxon>
        <taxon>Vibrio</taxon>
    </lineage>
</organism>
<dbReference type="InterPro" id="IPR036890">
    <property type="entry name" value="HATPase_C_sf"/>
</dbReference>
<dbReference type="InterPro" id="IPR013783">
    <property type="entry name" value="Ig-like_fold"/>
</dbReference>
<dbReference type="InterPro" id="IPR018062">
    <property type="entry name" value="HTH_AraC-typ_CS"/>
</dbReference>
<keyword evidence="1" id="KW-0805">Transcription regulation</keyword>
<dbReference type="PROSITE" id="PS01124">
    <property type="entry name" value="HTH_ARAC_FAMILY_2"/>
    <property type="match status" value="1"/>
</dbReference>
<keyword evidence="4" id="KW-1133">Transmembrane helix</keyword>